<evidence type="ECO:0000313" key="2">
    <source>
        <dbReference type="Proteomes" id="UP001472677"/>
    </source>
</evidence>
<evidence type="ECO:0008006" key="3">
    <source>
        <dbReference type="Google" id="ProtNLM"/>
    </source>
</evidence>
<dbReference type="Proteomes" id="UP001472677">
    <property type="component" value="Unassembled WGS sequence"/>
</dbReference>
<reference evidence="1 2" key="1">
    <citation type="journal article" date="2024" name="G3 (Bethesda)">
        <title>Genome assembly of Hibiscus sabdariffa L. provides insights into metabolisms of medicinal natural products.</title>
        <authorList>
            <person name="Kim T."/>
        </authorList>
    </citation>
    <scope>NUCLEOTIDE SEQUENCE [LARGE SCALE GENOMIC DNA]</scope>
    <source>
        <strain evidence="1">TK-2024</strain>
        <tissue evidence="1">Old leaves</tissue>
    </source>
</reference>
<accession>A0ABR2FYM1</accession>
<dbReference type="EMBL" id="JBBPBM010000004">
    <property type="protein sequence ID" value="KAK8589223.1"/>
    <property type="molecule type" value="Genomic_DNA"/>
</dbReference>
<keyword evidence="2" id="KW-1185">Reference proteome</keyword>
<name>A0ABR2FYM1_9ROSI</name>
<sequence>MTDWDVFLHSALWNLWLRRNEVAFQVGNGMTALVFYASLRLQQECLVGRLGGLRTDVADDARRALRSEICWRRPPERWCKLNSDGAVAAGSYDSACGGVIHSAVGHWLIGYNRQLGICSVLEFEL</sequence>
<gene>
    <name evidence="1" type="ORF">V6N12_023626</name>
</gene>
<dbReference type="InterPro" id="IPR053151">
    <property type="entry name" value="RNase_H-like"/>
</dbReference>
<comment type="caution">
    <text evidence="1">The sequence shown here is derived from an EMBL/GenBank/DDBJ whole genome shotgun (WGS) entry which is preliminary data.</text>
</comment>
<protein>
    <recommendedName>
        <fullName evidence="3">RNase H type-1 domain-containing protein</fullName>
    </recommendedName>
</protein>
<evidence type="ECO:0000313" key="1">
    <source>
        <dbReference type="EMBL" id="KAK8589223.1"/>
    </source>
</evidence>
<organism evidence="1 2">
    <name type="scientific">Hibiscus sabdariffa</name>
    <name type="common">roselle</name>
    <dbReference type="NCBI Taxonomy" id="183260"/>
    <lineage>
        <taxon>Eukaryota</taxon>
        <taxon>Viridiplantae</taxon>
        <taxon>Streptophyta</taxon>
        <taxon>Embryophyta</taxon>
        <taxon>Tracheophyta</taxon>
        <taxon>Spermatophyta</taxon>
        <taxon>Magnoliopsida</taxon>
        <taxon>eudicotyledons</taxon>
        <taxon>Gunneridae</taxon>
        <taxon>Pentapetalae</taxon>
        <taxon>rosids</taxon>
        <taxon>malvids</taxon>
        <taxon>Malvales</taxon>
        <taxon>Malvaceae</taxon>
        <taxon>Malvoideae</taxon>
        <taxon>Hibiscus</taxon>
    </lineage>
</organism>
<proteinExistence type="predicted"/>
<dbReference type="PANTHER" id="PTHR47723:SF13">
    <property type="entry name" value="PUTATIVE-RELATED"/>
    <property type="match status" value="1"/>
</dbReference>
<dbReference type="PANTHER" id="PTHR47723">
    <property type="entry name" value="OS05G0353850 PROTEIN"/>
    <property type="match status" value="1"/>
</dbReference>